<reference evidence="1 2" key="1">
    <citation type="submission" date="2015-11" db="EMBL/GenBank/DDBJ databases">
        <authorList>
            <person name="Zhang Y."/>
            <person name="Guo Z."/>
        </authorList>
    </citation>
    <scope>NUCLEOTIDE SEQUENCE [LARGE SCALE GENOMIC DNA]</scope>
    <source>
        <strain evidence="2">gdw1</strain>
    </source>
</reference>
<evidence type="ECO:0008006" key="3">
    <source>
        <dbReference type="Google" id="ProtNLM"/>
    </source>
</evidence>
<gene>
    <name evidence="1" type="ORF">ATY41_09090</name>
</gene>
<dbReference type="SUPFAM" id="SSF50494">
    <property type="entry name" value="Trypsin-like serine proteases"/>
    <property type="match status" value="1"/>
</dbReference>
<evidence type="ECO:0000313" key="2">
    <source>
        <dbReference type="Proteomes" id="UP000094426"/>
    </source>
</evidence>
<evidence type="ECO:0000313" key="1">
    <source>
        <dbReference type="EMBL" id="ODA90680.1"/>
    </source>
</evidence>
<sequence>MLGGGNIGQVDTGIWLGGNLDAFYPAVFTGANNGDSPLTAIRGAVVPVVGTSVCYSGARSGNICGNKIEATGQMTCYTVSQCYANQSITQQTSNIPAVGNGDSGGPVYQSINGQPYGAGIISGIQNGNNSCTGDPSDANRKCSARAIFAPLNAALGNGQWGFNYVP</sequence>
<organism evidence="1 2">
    <name type="scientific">Leifsonia xyli subsp. xyli</name>
    <dbReference type="NCBI Taxonomy" id="59736"/>
    <lineage>
        <taxon>Bacteria</taxon>
        <taxon>Bacillati</taxon>
        <taxon>Actinomycetota</taxon>
        <taxon>Actinomycetes</taxon>
        <taxon>Micrococcales</taxon>
        <taxon>Microbacteriaceae</taxon>
        <taxon>Leifsonia</taxon>
    </lineage>
</organism>
<dbReference type="Proteomes" id="UP000094426">
    <property type="component" value="Unassembled WGS sequence"/>
</dbReference>
<proteinExistence type="predicted"/>
<comment type="caution">
    <text evidence="1">The sequence shown here is derived from an EMBL/GenBank/DDBJ whole genome shotgun (WGS) entry which is preliminary data.</text>
</comment>
<accession>A0A1E2SLS6</accession>
<name>A0A1E2SLS6_LEIXY</name>
<dbReference type="InterPro" id="IPR009003">
    <property type="entry name" value="Peptidase_S1_PA"/>
</dbReference>
<dbReference type="InterPro" id="IPR043504">
    <property type="entry name" value="Peptidase_S1_PA_chymotrypsin"/>
</dbReference>
<dbReference type="EMBL" id="LNZG01000008">
    <property type="protein sequence ID" value="ODA90680.1"/>
    <property type="molecule type" value="Genomic_DNA"/>
</dbReference>
<protein>
    <recommendedName>
        <fullName evidence="3">Peptidase S1 domain-containing protein</fullName>
    </recommendedName>
</protein>
<dbReference type="Gene3D" id="2.40.10.10">
    <property type="entry name" value="Trypsin-like serine proteases"/>
    <property type="match status" value="1"/>
</dbReference>
<dbReference type="AlphaFoldDB" id="A0A1E2SLS6"/>